<dbReference type="RefSeq" id="WP_254182619.1">
    <property type="nucleotide sequence ID" value="NZ_JANARS010000007.1"/>
</dbReference>
<sequence>MVNDLRDLMREASGHPPQDGAELSAVLRRGRRRVRLRRASAVAATAVAAGAIALGSVAWWNPSPPDLAAAGVPRPDGTVLHLADARAAVEGEDYRELASHSNDDLDTDNGQYLDGVTEDGLVLFRDGPRSTQLFPRFALLDPATGEKDWLTEARDIGQTQLLAVELSEERLVLAGAGEPVESGDGLEMSLEAHVYDRASDTWDTLRWTGLPAIEGPWGARVGPDGRLYVPVLATRGEVPEGGWPMGPDGEADDADAESDTYDLWSVSLTEQRDVRDEGLRVGAFAFTQDALVWTDSQNGDAGRVHVRDLATGEETSFDPALGDRCNLLGFSAAGDRIAMSQYCGTYDGGVRDDRVEVVTTEGDRVVTIQDSGVDGGRLVAGGDYLTITAYGRSTGGTYLYDIEDERLLRLSEGMSSWAVAAGPAPGDQFLWTSPTGRSLSGFLSRGATGHVSEVIR</sequence>
<accession>A0ABT1L0N5</accession>
<evidence type="ECO:0008006" key="5">
    <source>
        <dbReference type="Google" id="ProtNLM"/>
    </source>
</evidence>
<feature type="compositionally biased region" description="Basic and acidic residues" evidence="1">
    <location>
        <begin position="1"/>
        <end position="13"/>
    </location>
</feature>
<feature type="transmembrane region" description="Helical" evidence="2">
    <location>
        <begin position="39"/>
        <end position="60"/>
    </location>
</feature>
<name>A0ABT1L0N5_9ACTN</name>
<protein>
    <recommendedName>
        <fullName evidence="5">WD40 repeat domain-containing protein</fullName>
    </recommendedName>
</protein>
<evidence type="ECO:0000256" key="2">
    <source>
        <dbReference type="SAM" id="Phobius"/>
    </source>
</evidence>
<reference evidence="3 4" key="1">
    <citation type="submission" date="2022-06" db="EMBL/GenBank/DDBJ databases">
        <authorList>
            <person name="So Y."/>
        </authorList>
    </citation>
    <scope>NUCLEOTIDE SEQUENCE [LARGE SCALE GENOMIC DNA]</scope>
    <source>
        <strain evidence="3 4">STR3</strain>
    </source>
</reference>
<dbReference type="EMBL" id="JANARS010000007">
    <property type="protein sequence ID" value="MCP3423447.1"/>
    <property type="molecule type" value="Genomic_DNA"/>
</dbReference>
<evidence type="ECO:0000313" key="4">
    <source>
        <dbReference type="Proteomes" id="UP001204524"/>
    </source>
</evidence>
<evidence type="ECO:0000256" key="1">
    <source>
        <dbReference type="SAM" id="MobiDB-lite"/>
    </source>
</evidence>
<dbReference type="Proteomes" id="UP001204524">
    <property type="component" value="Unassembled WGS sequence"/>
</dbReference>
<proteinExistence type="predicted"/>
<gene>
    <name evidence="3" type="ORF">NCI01_16710</name>
</gene>
<keyword evidence="4" id="KW-1185">Reference proteome</keyword>
<keyword evidence="2" id="KW-0472">Membrane</keyword>
<comment type="caution">
    <text evidence="3">The sequence shown here is derived from an EMBL/GenBank/DDBJ whole genome shotgun (WGS) entry which is preliminary data.</text>
</comment>
<organism evidence="3 4">
    <name type="scientific">Nocardioides pinisoli</name>
    <dbReference type="NCBI Taxonomy" id="2950279"/>
    <lineage>
        <taxon>Bacteria</taxon>
        <taxon>Bacillati</taxon>
        <taxon>Actinomycetota</taxon>
        <taxon>Actinomycetes</taxon>
        <taxon>Propionibacteriales</taxon>
        <taxon>Nocardioidaceae</taxon>
        <taxon>Nocardioides</taxon>
    </lineage>
</organism>
<keyword evidence="2" id="KW-1133">Transmembrane helix</keyword>
<feature type="region of interest" description="Disordered" evidence="1">
    <location>
        <begin position="1"/>
        <end position="22"/>
    </location>
</feature>
<evidence type="ECO:0000313" key="3">
    <source>
        <dbReference type="EMBL" id="MCP3423447.1"/>
    </source>
</evidence>
<dbReference type="SUPFAM" id="SSF101898">
    <property type="entry name" value="NHL repeat"/>
    <property type="match status" value="1"/>
</dbReference>
<keyword evidence="2" id="KW-0812">Transmembrane</keyword>